<keyword evidence="1" id="KW-0812">Transmembrane</keyword>
<dbReference type="EMBL" id="CP045273">
    <property type="protein sequence ID" value="QJX80820.1"/>
    <property type="molecule type" value="Genomic_DNA"/>
</dbReference>
<evidence type="ECO:0000256" key="1">
    <source>
        <dbReference type="SAM" id="Phobius"/>
    </source>
</evidence>
<accession>A0A6M6E1Z2</accession>
<name>A0A6M6E1Z2_PRIMG</name>
<gene>
    <name evidence="2" type="ORF">FDZ14_32540</name>
</gene>
<keyword evidence="2" id="KW-0614">Plasmid</keyword>
<dbReference type="Proteomes" id="UP000501076">
    <property type="component" value="Plasmid pFDU301A"/>
</dbReference>
<reference evidence="2 3" key="1">
    <citation type="submission" date="2019-10" db="EMBL/GenBank/DDBJ databases">
        <title>Complete genome sequences for adaption low water activity.</title>
        <authorList>
            <person name="Zhao L."/>
            <person name="Zhong J."/>
        </authorList>
    </citation>
    <scope>NUCLEOTIDE SEQUENCE [LARGE SCALE GENOMIC DNA]</scope>
    <source>
        <strain evidence="2 3">FDU301</strain>
        <plasmid evidence="3">pfdu301a</plasmid>
    </source>
</reference>
<geneLocation type="plasmid" evidence="3">
    <name>pfdu301a</name>
</geneLocation>
<dbReference type="AlphaFoldDB" id="A0A6M6E1Z2"/>
<keyword evidence="1" id="KW-1133">Transmembrane helix</keyword>
<feature type="transmembrane region" description="Helical" evidence="1">
    <location>
        <begin position="40"/>
        <end position="61"/>
    </location>
</feature>
<organism evidence="2 3">
    <name type="scientific">Priestia megaterium</name>
    <name type="common">Bacillus megaterium</name>
    <dbReference type="NCBI Taxonomy" id="1404"/>
    <lineage>
        <taxon>Bacteria</taxon>
        <taxon>Bacillati</taxon>
        <taxon>Bacillota</taxon>
        <taxon>Bacilli</taxon>
        <taxon>Bacillales</taxon>
        <taxon>Bacillaceae</taxon>
        <taxon>Priestia</taxon>
    </lineage>
</organism>
<proteinExistence type="predicted"/>
<feature type="transmembrane region" description="Helical" evidence="1">
    <location>
        <begin position="12"/>
        <end position="34"/>
    </location>
</feature>
<protein>
    <submittedName>
        <fullName evidence="2">Uncharacterized protein</fullName>
    </submittedName>
</protein>
<evidence type="ECO:0000313" key="2">
    <source>
        <dbReference type="EMBL" id="QJX80820.1"/>
    </source>
</evidence>
<dbReference type="RefSeq" id="WP_171778819.1">
    <property type="nucleotide sequence ID" value="NZ_CP045273.1"/>
</dbReference>
<evidence type="ECO:0000313" key="3">
    <source>
        <dbReference type="Proteomes" id="UP000501076"/>
    </source>
</evidence>
<sequence length="77" mass="8960">MFFRVKKTTQKLLMLLGLIGVLWWALVCKMTFGSYFDIPFFHYAVYLIFLASTGLSIYGWIRTARIEKAVSKLTESK</sequence>
<keyword evidence="1" id="KW-0472">Membrane</keyword>